<protein>
    <recommendedName>
        <fullName evidence="7">CASP-like protein</fullName>
    </recommendedName>
</protein>
<dbReference type="InterPro" id="IPR006459">
    <property type="entry name" value="CASP/CASPL"/>
</dbReference>
<gene>
    <name evidence="10" type="ORF">SASPL_139796</name>
</gene>
<comment type="subcellular location">
    <subcellularLocation>
        <location evidence="1 7">Cell membrane</location>
        <topology evidence="1 7">Multi-pass membrane protein</topology>
    </subcellularLocation>
</comment>
<evidence type="ECO:0000256" key="6">
    <source>
        <dbReference type="ARBA" id="ARBA00023136"/>
    </source>
</evidence>
<feature type="transmembrane region" description="Helical" evidence="7">
    <location>
        <begin position="67"/>
        <end position="87"/>
    </location>
</feature>
<dbReference type="InterPro" id="IPR006702">
    <property type="entry name" value="CASP_dom"/>
</dbReference>
<comment type="similarity">
    <text evidence="2 7">Belongs to the Casparian strip membrane proteins (CASP) family.</text>
</comment>
<feature type="transmembrane region" description="Helical" evidence="7">
    <location>
        <begin position="182"/>
        <end position="208"/>
    </location>
</feature>
<evidence type="ECO:0000256" key="8">
    <source>
        <dbReference type="SAM" id="MobiDB-lite"/>
    </source>
</evidence>
<keyword evidence="4 7" id="KW-0812">Transmembrane</keyword>
<proteinExistence type="inferred from homology"/>
<evidence type="ECO:0000256" key="5">
    <source>
        <dbReference type="ARBA" id="ARBA00022989"/>
    </source>
</evidence>
<dbReference type="Proteomes" id="UP000298416">
    <property type="component" value="Unassembled WGS sequence"/>
</dbReference>
<dbReference type="EMBL" id="PNBA02000015">
    <property type="protein sequence ID" value="KAG6398338.1"/>
    <property type="molecule type" value="Genomic_DNA"/>
</dbReference>
<evidence type="ECO:0000256" key="1">
    <source>
        <dbReference type="ARBA" id="ARBA00004651"/>
    </source>
</evidence>
<dbReference type="AlphaFoldDB" id="A0A8X8ZBC4"/>
<reference evidence="10" key="2">
    <citation type="submission" date="2020-08" db="EMBL/GenBank/DDBJ databases">
        <title>Plant Genome Project.</title>
        <authorList>
            <person name="Zhang R.-G."/>
        </authorList>
    </citation>
    <scope>NUCLEOTIDE SEQUENCE</scope>
    <source>
        <strain evidence="10">Huo1</strain>
        <tissue evidence="10">Leaf</tissue>
    </source>
</reference>
<feature type="transmembrane region" description="Helical" evidence="7">
    <location>
        <begin position="138"/>
        <end position="162"/>
    </location>
</feature>
<feature type="transmembrane region" description="Helical" evidence="7">
    <location>
        <begin position="270"/>
        <end position="292"/>
    </location>
</feature>
<evidence type="ECO:0000256" key="2">
    <source>
        <dbReference type="ARBA" id="ARBA00007651"/>
    </source>
</evidence>
<dbReference type="PANTHER" id="PTHR36488:SF12">
    <property type="entry name" value="CASP-LIKE PROTEIN"/>
    <property type="match status" value="1"/>
</dbReference>
<feature type="domain" description="Casparian strip membrane protein" evidence="9">
    <location>
        <begin position="20"/>
        <end position="101"/>
    </location>
</feature>
<reference evidence="10" key="1">
    <citation type="submission" date="2018-01" db="EMBL/GenBank/DDBJ databases">
        <authorList>
            <person name="Mao J.F."/>
        </authorList>
    </citation>
    <scope>NUCLEOTIDE SEQUENCE</scope>
    <source>
        <strain evidence="10">Huo1</strain>
        <tissue evidence="10">Leaf</tissue>
    </source>
</reference>
<comment type="subunit">
    <text evidence="7">Homodimer and heterodimers.</text>
</comment>
<organism evidence="10">
    <name type="scientific">Salvia splendens</name>
    <name type="common">Scarlet sage</name>
    <dbReference type="NCBI Taxonomy" id="180675"/>
    <lineage>
        <taxon>Eukaryota</taxon>
        <taxon>Viridiplantae</taxon>
        <taxon>Streptophyta</taxon>
        <taxon>Embryophyta</taxon>
        <taxon>Tracheophyta</taxon>
        <taxon>Spermatophyta</taxon>
        <taxon>Magnoliopsida</taxon>
        <taxon>eudicotyledons</taxon>
        <taxon>Gunneridae</taxon>
        <taxon>Pentapetalae</taxon>
        <taxon>asterids</taxon>
        <taxon>lamiids</taxon>
        <taxon>Lamiales</taxon>
        <taxon>Lamiaceae</taxon>
        <taxon>Nepetoideae</taxon>
        <taxon>Mentheae</taxon>
        <taxon>Salviinae</taxon>
        <taxon>Salvia</taxon>
        <taxon>Salvia subgen. Calosphace</taxon>
        <taxon>core Calosphace</taxon>
    </lineage>
</organism>
<keyword evidence="3 7" id="KW-1003">Cell membrane</keyword>
<dbReference type="GO" id="GO:0005886">
    <property type="term" value="C:plasma membrane"/>
    <property type="evidence" value="ECO:0007669"/>
    <property type="project" value="UniProtKB-SubCell"/>
</dbReference>
<dbReference type="Pfam" id="PF04535">
    <property type="entry name" value="CASP_dom"/>
    <property type="match status" value="2"/>
</dbReference>
<dbReference type="NCBIfam" id="TIGR01569">
    <property type="entry name" value="A_tha_TIGR01569"/>
    <property type="match status" value="1"/>
</dbReference>
<feature type="transmembrane region" description="Helical" evidence="7">
    <location>
        <begin position="27"/>
        <end position="47"/>
    </location>
</feature>
<evidence type="ECO:0000259" key="9">
    <source>
        <dbReference type="Pfam" id="PF04535"/>
    </source>
</evidence>
<feature type="transmembrane region" description="Helical" evidence="7">
    <location>
        <begin position="220"/>
        <end position="244"/>
    </location>
</feature>
<feature type="domain" description="Casparian strip membrane protein" evidence="9">
    <location>
        <begin position="131"/>
        <end position="279"/>
    </location>
</feature>
<evidence type="ECO:0000256" key="4">
    <source>
        <dbReference type="ARBA" id="ARBA00022692"/>
    </source>
</evidence>
<sequence length="295" mass="31118">MAVSTIELGSGATRVSGANRGVAVLDFILRPVAVVATLASAIAMGTTNESLPFLPNSSDSEPSTATSRPSLCGYLILSLALSVSHIMRGAAEKSRVVLIFFDTDKEKAQENGDKENGAQEEEAPTPAPPSRGMSLVDFILRFVAAVSTMGSAIAVATTSRSLPSFDNFIHFTSRQYQDFPTFTFFVVSNAMATAYLILSLALSIFHIFKTGAKVTRTVLVILDTTIVCVLTAGASAAAAIAYVAHKGSSEANWGGICERYNSLCERVSGALVGSFLGILALMLLIFFNAVALSRN</sequence>
<evidence type="ECO:0000256" key="3">
    <source>
        <dbReference type="ARBA" id="ARBA00022475"/>
    </source>
</evidence>
<comment type="caution">
    <text evidence="7">Lacks conserved residue(s) required for the propagation of feature annotation.</text>
</comment>
<dbReference type="InterPro" id="IPR044173">
    <property type="entry name" value="CASPL"/>
</dbReference>
<comment type="caution">
    <text evidence="10">The sequence shown here is derived from an EMBL/GenBank/DDBJ whole genome shotgun (WGS) entry which is preliminary data.</text>
</comment>
<accession>A0A8X8ZBC4</accession>
<keyword evidence="6 7" id="KW-0472">Membrane</keyword>
<evidence type="ECO:0000313" key="11">
    <source>
        <dbReference type="Proteomes" id="UP000298416"/>
    </source>
</evidence>
<name>A0A8X8ZBC4_SALSN</name>
<keyword evidence="5 7" id="KW-1133">Transmembrane helix</keyword>
<feature type="region of interest" description="Disordered" evidence="8">
    <location>
        <begin position="109"/>
        <end position="130"/>
    </location>
</feature>
<evidence type="ECO:0000256" key="7">
    <source>
        <dbReference type="RuleBase" id="RU361233"/>
    </source>
</evidence>
<evidence type="ECO:0000313" key="10">
    <source>
        <dbReference type="EMBL" id="KAG6398338.1"/>
    </source>
</evidence>
<dbReference type="PANTHER" id="PTHR36488">
    <property type="entry name" value="CASP-LIKE PROTEIN 1U1"/>
    <property type="match status" value="1"/>
</dbReference>
<keyword evidence="11" id="KW-1185">Reference proteome</keyword>